<keyword evidence="10" id="KW-1185">Reference proteome</keyword>
<dbReference type="InterPro" id="IPR046357">
    <property type="entry name" value="PPIase_dom_sf"/>
</dbReference>
<name>A0A812R069_9DINO</name>
<evidence type="ECO:0000259" key="8">
    <source>
        <dbReference type="PROSITE" id="PS51203"/>
    </source>
</evidence>
<dbReference type="EMBL" id="CAJNDS010002289">
    <property type="protein sequence ID" value="CAE7412524.1"/>
    <property type="molecule type" value="Genomic_DNA"/>
</dbReference>
<dbReference type="SUPFAM" id="SSF54534">
    <property type="entry name" value="FKBP-like"/>
    <property type="match status" value="1"/>
</dbReference>
<evidence type="ECO:0000313" key="9">
    <source>
        <dbReference type="EMBL" id="CAE7412524.1"/>
    </source>
</evidence>
<dbReference type="InterPro" id="IPR008978">
    <property type="entry name" value="HSP20-like_chaperone"/>
</dbReference>
<accession>A0A812R069</accession>
<evidence type="ECO:0000313" key="10">
    <source>
        <dbReference type="Proteomes" id="UP000604046"/>
    </source>
</evidence>
<dbReference type="GO" id="GO:0003755">
    <property type="term" value="F:peptidyl-prolyl cis-trans isomerase activity"/>
    <property type="evidence" value="ECO:0007669"/>
    <property type="project" value="UniProtKB-KW"/>
</dbReference>
<dbReference type="SUPFAM" id="SSF49764">
    <property type="entry name" value="HSP20-like chaperones"/>
    <property type="match status" value="1"/>
</dbReference>
<dbReference type="Gene3D" id="2.60.40.790">
    <property type="match status" value="1"/>
</dbReference>
<keyword evidence="4 5" id="KW-0413">Isomerase</keyword>
<evidence type="ECO:0000256" key="2">
    <source>
        <dbReference type="ARBA" id="ARBA00013194"/>
    </source>
</evidence>
<dbReference type="PROSITE" id="PS50059">
    <property type="entry name" value="FKBP_PPIASE"/>
    <property type="match status" value="1"/>
</dbReference>
<dbReference type="Pfam" id="PF04969">
    <property type="entry name" value="CS"/>
    <property type="match status" value="1"/>
</dbReference>
<dbReference type="PANTHER" id="PTHR10516">
    <property type="entry name" value="PEPTIDYL-PROLYL CIS-TRANS ISOMERASE"/>
    <property type="match status" value="1"/>
</dbReference>
<organism evidence="9 10">
    <name type="scientific">Symbiodinium natans</name>
    <dbReference type="NCBI Taxonomy" id="878477"/>
    <lineage>
        <taxon>Eukaryota</taxon>
        <taxon>Sar</taxon>
        <taxon>Alveolata</taxon>
        <taxon>Dinophyceae</taxon>
        <taxon>Suessiales</taxon>
        <taxon>Symbiodiniaceae</taxon>
        <taxon>Symbiodinium</taxon>
    </lineage>
</organism>
<feature type="domain" description="CS" evidence="8">
    <location>
        <begin position="708"/>
        <end position="801"/>
    </location>
</feature>
<evidence type="ECO:0000256" key="6">
    <source>
        <dbReference type="SAM" id="MobiDB-lite"/>
    </source>
</evidence>
<evidence type="ECO:0000256" key="5">
    <source>
        <dbReference type="PROSITE-ProRule" id="PRU00277"/>
    </source>
</evidence>
<dbReference type="CDD" id="cd06467">
    <property type="entry name" value="p23_NUDC_like"/>
    <property type="match status" value="1"/>
</dbReference>
<dbReference type="Gene3D" id="3.10.50.40">
    <property type="match status" value="1"/>
</dbReference>
<dbReference type="InterPro" id="IPR001179">
    <property type="entry name" value="PPIase_FKBP_dom"/>
</dbReference>
<protein>
    <recommendedName>
        <fullName evidence="2 5">peptidylprolyl isomerase</fullName>
        <ecNumber evidence="2 5">5.2.1.8</ecNumber>
    </recommendedName>
</protein>
<proteinExistence type="predicted"/>
<evidence type="ECO:0000256" key="1">
    <source>
        <dbReference type="ARBA" id="ARBA00000971"/>
    </source>
</evidence>
<evidence type="ECO:0000256" key="3">
    <source>
        <dbReference type="ARBA" id="ARBA00023110"/>
    </source>
</evidence>
<dbReference type="InterPro" id="IPR007052">
    <property type="entry name" value="CS_dom"/>
</dbReference>
<feature type="compositionally biased region" description="Polar residues" evidence="6">
    <location>
        <begin position="969"/>
        <end position="980"/>
    </location>
</feature>
<feature type="domain" description="PPIase FKBP-type" evidence="7">
    <location>
        <begin position="585"/>
        <end position="673"/>
    </location>
</feature>
<dbReference type="Pfam" id="PF00254">
    <property type="entry name" value="FKBP_C"/>
    <property type="match status" value="1"/>
</dbReference>
<feature type="region of interest" description="Disordered" evidence="6">
    <location>
        <begin position="946"/>
        <end position="1008"/>
    </location>
</feature>
<keyword evidence="3 5" id="KW-0697">Rotamase</keyword>
<dbReference type="OrthoDB" id="427865at2759"/>
<reference evidence="9" key="1">
    <citation type="submission" date="2021-02" db="EMBL/GenBank/DDBJ databases">
        <authorList>
            <person name="Dougan E. K."/>
            <person name="Rhodes N."/>
            <person name="Thang M."/>
            <person name="Chan C."/>
        </authorList>
    </citation>
    <scope>NUCLEOTIDE SEQUENCE</scope>
</reference>
<dbReference type="PANTHER" id="PTHR10516:SF443">
    <property type="entry name" value="FK506-BINDING PROTEIN 59-RELATED"/>
    <property type="match status" value="1"/>
</dbReference>
<dbReference type="FunFam" id="3.10.50.40:FF:000006">
    <property type="entry name" value="Peptidyl-prolyl cis-trans isomerase"/>
    <property type="match status" value="1"/>
</dbReference>
<feature type="compositionally biased region" description="Basic and acidic residues" evidence="6">
    <location>
        <begin position="993"/>
        <end position="1007"/>
    </location>
</feature>
<gene>
    <name evidence="9" type="primary">Fkbp12</name>
    <name evidence="9" type="ORF">SNAT2548_LOCUS22436</name>
</gene>
<sequence>MFARSVTIDVRQLATLRMFPDNLFIQWQGGRVIGGPGALRNMAGFEGALPLMGWATFDLIMPENLVGMYIGVRDWSDWRSRAQAYCLIDNIFMDVVTVSFGAGESLPQPHPGRVVFSHSDQSNPMDSPFGGAWAKLFVWTFVRPSHSRPVLPRWHVCPSWLHMGVFRTCATDSVALVSSVSESTGRRYRWCIQLSHRADFRTDFERCLRRLGVVSGQQYMLDETPYNLPIFCPFAYLKKLARASKRMLRAVRDRRRWQDNRDTQTLCWVMETYMFARSVTIGVRQLATLRMFPDNLFIQWQGGRVIGGPGAFRNMTGSEGALPLMGWATCALITPENLVGMYISVRDWSDCRAAHRCTAVSDIDNIFTDEVNSMALSCPRCPNRLEDYVGGASNFEGSNITAHDFWRQRGEQDEQNDKCTCVASNILRQNADLLDKMPLALQLLPDPQEPSQMTKRVWERALRARAMMGLLNQRAEDFAPSFQVSACRGEHLSRNSANPLDGLPRPKRFEGYEEEWRCMALENGVQLHMALVSQQQRTCFSWTTNSAYSANMRAAAALVAALPTLPLRRVVIRDAEDPYETPNEGDLVRIHYMGKLADGTCFDNSRTRRTPFEFVLGEGDVIDGWEALIPTMALKEKAELVCPPEYAYGEEGVEGVIPPNETLTFRVELLDIGRPMEEDAEKDVVDVGDAEEEEDVNFWDKEEQRESGRGENFTWEASGSGKEILIRVPLDDDVRVKQIKFSVTSTALMCKIADKVIIDGSLFAQVLTDDSFWDFDKKGGKAYLLITLGKLDSSIKWESVLKGGDKPADDGVEVLGADEADPSEGFASELLQGAVSGQGFATFSKTLPTSGGLRGGCFVPVVEFWIAVITEGSGECGWRLRLHFADAVAKIGLEALRVGWGGARHGATLLALRRVSPEIVVVRSSQVKELLSVFSLGAFSMGCQPAAEADEGSGSEEGGLPKERGHTGVNPTMMNCSFGDSASHPLGWSGTGPRRESATDAAPEPKEAPGWMSAPEGAYAEFLAAAAAVPEALPRPVSLHQDLRVVLNLPNKEAEAEVVVVCIKQEDAPQPQRRGPRAAAKAEKEAEPAAAEEAHYDAAPGTIASDAPDTNGRWEVETTRKGSTHVLRVPGYRLFWQGAPVTVGISSGEAKEEAGLIAAERPDRTTGLWLVEVHKTLALLPTNLRERRLPGFEDLPLPSCPLPLVRGVAVELCQLRAGAAYNGLSGVVLSSCPNERGRWEVAVKVPMRVARDRLTLVGFKKPAEAPAPRDPVPPQSTGEMHLELGDEVEIQGLVSASKHNGKRGVIVQRVLAKTTGGTVRR</sequence>
<feature type="region of interest" description="Disordered" evidence="6">
    <location>
        <begin position="1068"/>
        <end position="1094"/>
    </location>
</feature>
<evidence type="ECO:0000259" key="7">
    <source>
        <dbReference type="PROSITE" id="PS50059"/>
    </source>
</evidence>
<feature type="compositionally biased region" description="Basic and acidic residues" evidence="6">
    <location>
        <begin position="1080"/>
        <end position="1094"/>
    </location>
</feature>
<comment type="catalytic activity">
    <reaction evidence="1 5">
        <text>[protein]-peptidylproline (omega=180) = [protein]-peptidylproline (omega=0)</text>
        <dbReference type="Rhea" id="RHEA:16237"/>
        <dbReference type="Rhea" id="RHEA-COMP:10747"/>
        <dbReference type="Rhea" id="RHEA-COMP:10748"/>
        <dbReference type="ChEBI" id="CHEBI:83833"/>
        <dbReference type="ChEBI" id="CHEBI:83834"/>
        <dbReference type="EC" id="5.2.1.8"/>
    </reaction>
</comment>
<comment type="caution">
    <text evidence="9">The sequence shown here is derived from an EMBL/GenBank/DDBJ whole genome shotgun (WGS) entry which is preliminary data.</text>
</comment>
<dbReference type="Proteomes" id="UP000604046">
    <property type="component" value="Unassembled WGS sequence"/>
</dbReference>
<dbReference type="EC" id="5.2.1.8" evidence="2 5"/>
<dbReference type="InterPro" id="IPR050689">
    <property type="entry name" value="FKBP-type_PPIase"/>
</dbReference>
<dbReference type="PROSITE" id="PS51203">
    <property type="entry name" value="CS"/>
    <property type="match status" value="1"/>
</dbReference>
<evidence type="ECO:0000256" key="4">
    <source>
        <dbReference type="ARBA" id="ARBA00023235"/>
    </source>
</evidence>